<dbReference type="Proteomes" id="UP001148838">
    <property type="component" value="Unassembled WGS sequence"/>
</dbReference>
<reference evidence="1 2" key="1">
    <citation type="journal article" date="2022" name="Allergy">
        <title>Genome assembly and annotation of Periplaneta americana reveal a comprehensive cockroach allergen profile.</title>
        <authorList>
            <person name="Wang L."/>
            <person name="Xiong Q."/>
            <person name="Saelim N."/>
            <person name="Wang L."/>
            <person name="Nong W."/>
            <person name="Wan A.T."/>
            <person name="Shi M."/>
            <person name="Liu X."/>
            <person name="Cao Q."/>
            <person name="Hui J.H.L."/>
            <person name="Sookrung N."/>
            <person name="Leung T.F."/>
            <person name="Tungtrongchitr A."/>
            <person name="Tsui S.K.W."/>
        </authorList>
    </citation>
    <scope>NUCLEOTIDE SEQUENCE [LARGE SCALE GENOMIC DNA]</scope>
    <source>
        <strain evidence="1">PWHHKU_190912</strain>
    </source>
</reference>
<name>A0ABQ8T8M4_PERAM</name>
<dbReference type="EMBL" id="JAJSOF020000013">
    <property type="protein sequence ID" value="KAJ4442871.1"/>
    <property type="molecule type" value="Genomic_DNA"/>
</dbReference>
<gene>
    <name evidence="1" type="ORF">ANN_04464</name>
</gene>
<accession>A0ABQ8T8M4</accession>
<keyword evidence="2" id="KW-1185">Reference proteome</keyword>
<evidence type="ECO:0000313" key="1">
    <source>
        <dbReference type="EMBL" id="KAJ4442871.1"/>
    </source>
</evidence>
<sequence>MTNERTGKWKEKQLKGTEKHVLAWEIGAERKCILERNISRTKPTPSRLSRATLKDDPGHLYPPLNSTCAVNASKRTDGFSGETIKLSWEKPQNILAALNLNISRFRDEKYNKNVPKWRSRIRYPITGVTRGKTKTSLRISTGGVAIRRFVYCYGRHIQWRGTCGRSDLLVVRGTTSPLKMSAAAVDETYTTAFSPKNPCSIDVDREGLHLHAKEYINAIKKSNNLSAVRSVPCKSFNTTRCRHPDCNETETFGHVLGFCRKSELLRNNRHHKVRTGIADVLKRRRWKIHEEIHCVSILDSNRRADIVAIHRTLSKGTVLDPTIRFKRDALHAQHFDEEKRSIYEYCIPYLSEKYNIPTSQWSVSGLLFGAGKNCSGAGYRSLDLWLNVPALCQLSYPGTPADTVSTFPFISTQLAWADETALAENHNYKSHRDCVHSMWVSGVSSAHGSCVDIKGKVETVSGGVPG</sequence>
<protein>
    <submittedName>
        <fullName evidence="1">Uncharacterized protein</fullName>
    </submittedName>
</protein>
<organism evidence="1 2">
    <name type="scientific">Periplaneta americana</name>
    <name type="common">American cockroach</name>
    <name type="synonym">Blatta americana</name>
    <dbReference type="NCBI Taxonomy" id="6978"/>
    <lineage>
        <taxon>Eukaryota</taxon>
        <taxon>Metazoa</taxon>
        <taxon>Ecdysozoa</taxon>
        <taxon>Arthropoda</taxon>
        <taxon>Hexapoda</taxon>
        <taxon>Insecta</taxon>
        <taxon>Pterygota</taxon>
        <taxon>Neoptera</taxon>
        <taxon>Polyneoptera</taxon>
        <taxon>Dictyoptera</taxon>
        <taxon>Blattodea</taxon>
        <taxon>Blattoidea</taxon>
        <taxon>Blattidae</taxon>
        <taxon>Blattinae</taxon>
        <taxon>Periplaneta</taxon>
    </lineage>
</organism>
<evidence type="ECO:0000313" key="2">
    <source>
        <dbReference type="Proteomes" id="UP001148838"/>
    </source>
</evidence>
<proteinExistence type="predicted"/>
<comment type="caution">
    <text evidence="1">The sequence shown here is derived from an EMBL/GenBank/DDBJ whole genome shotgun (WGS) entry which is preliminary data.</text>
</comment>